<accession>A0A318QTU1</accession>
<organism evidence="2 3">
    <name type="scientific">Komagataeibacter oboediens</name>
    <dbReference type="NCBI Taxonomy" id="65958"/>
    <lineage>
        <taxon>Bacteria</taxon>
        <taxon>Pseudomonadati</taxon>
        <taxon>Pseudomonadota</taxon>
        <taxon>Alphaproteobacteria</taxon>
        <taxon>Acetobacterales</taxon>
        <taxon>Acetobacteraceae</taxon>
        <taxon>Komagataeibacter</taxon>
    </lineage>
</organism>
<comment type="caution">
    <text evidence="2">The sequence shown here is derived from an EMBL/GenBank/DDBJ whole genome shotgun (WGS) entry which is preliminary data.</text>
</comment>
<dbReference type="OrthoDB" id="7817026at2"/>
<dbReference type="AlphaFoldDB" id="A0A318QTU1"/>
<evidence type="ECO:0000259" key="1">
    <source>
        <dbReference type="Pfam" id="PF04326"/>
    </source>
</evidence>
<dbReference type="InterPro" id="IPR007421">
    <property type="entry name" value="Schlafen_AlbA_2_dom"/>
</dbReference>
<feature type="domain" description="Schlafen AlbA-2" evidence="1">
    <location>
        <begin position="24"/>
        <end position="79"/>
    </location>
</feature>
<sequence>MIEHPLDTISLQDIKALVVYARSEGPTLDFKGAFPAAGHKGVRDFLADVTAFANTYGGDIVIGVHEDKNGVAAEIVGIDRTGLNEGFRRVEGL</sequence>
<dbReference type="Pfam" id="PF04326">
    <property type="entry name" value="SLFN_AlbA_2"/>
    <property type="match status" value="1"/>
</dbReference>
<dbReference type="Gene3D" id="3.30.950.30">
    <property type="entry name" value="Schlafen, AAA domain"/>
    <property type="match status" value="1"/>
</dbReference>
<evidence type="ECO:0000313" key="2">
    <source>
        <dbReference type="EMBL" id="PYD81374.1"/>
    </source>
</evidence>
<protein>
    <recommendedName>
        <fullName evidence="1">Schlafen AlbA-2 domain-containing protein</fullName>
    </recommendedName>
</protein>
<name>A0A318QTU1_9PROT</name>
<dbReference type="Proteomes" id="UP000247417">
    <property type="component" value="Unassembled WGS sequence"/>
</dbReference>
<reference evidence="2 3" key="1">
    <citation type="submission" date="2017-07" db="EMBL/GenBank/DDBJ databases">
        <title>A draft genome sequence of Komagataeibacter oboediens LMG 18849.</title>
        <authorList>
            <person name="Skraban J."/>
            <person name="Cleenwerck I."/>
            <person name="Vandamme P."/>
            <person name="Trcek J."/>
        </authorList>
    </citation>
    <scope>NUCLEOTIDE SEQUENCE [LARGE SCALE GENOMIC DNA]</scope>
    <source>
        <strain evidence="2 3">LMG 18849</strain>
    </source>
</reference>
<dbReference type="InterPro" id="IPR038461">
    <property type="entry name" value="Schlafen_AlbA_2_dom_sf"/>
</dbReference>
<gene>
    <name evidence="2" type="ORF">CFR80_12185</name>
</gene>
<evidence type="ECO:0000313" key="3">
    <source>
        <dbReference type="Proteomes" id="UP000247417"/>
    </source>
</evidence>
<dbReference type="EMBL" id="NKTX01000034">
    <property type="protein sequence ID" value="PYD81374.1"/>
    <property type="molecule type" value="Genomic_DNA"/>
</dbReference>
<proteinExistence type="predicted"/>
<dbReference type="RefSeq" id="WP_110507461.1">
    <property type="nucleotide sequence ID" value="NZ_NKTX01000034.1"/>
</dbReference>